<dbReference type="Proteomes" id="UP001058003">
    <property type="component" value="Chromosome"/>
</dbReference>
<reference evidence="1" key="1">
    <citation type="submission" date="2021-04" db="EMBL/GenBank/DDBJ databases">
        <title>Dactylosporangium aurantiacum NRRL B-8018 full assembly.</title>
        <authorList>
            <person name="Hartkoorn R.C."/>
            <person name="Beaudoing E."/>
            <person name="Hot D."/>
        </authorList>
    </citation>
    <scope>NUCLEOTIDE SEQUENCE</scope>
    <source>
        <strain evidence="1">NRRL B-8018</strain>
    </source>
</reference>
<dbReference type="KEGG" id="daur:Daura_22635"/>
<name>A0A9Q9IN54_9ACTN</name>
<gene>
    <name evidence="1" type="ORF">Daura_22635</name>
</gene>
<protein>
    <submittedName>
        <fullName evidence="1">Uncharacterized protein</fullName>
    </submittedName>
</protein>
<dbReference type="AlphaFoldDB" id="A0A9Q9IN54"/>
<dbReference type="RefSeq" id="WP_260710570.1">
    <property type="nucleotide sequence ID" value="NZ_CP073767.1"/>
</dbReference>
<evidence type="ECO:0000313" key="2">
    <source>
        <dbReference type="Proteomes" id="UP001058003"/>
    </source>
</evidence>
<organism evidence="1 2">
    <name type="scientific">Dactylosporangium aurantiacum</name>
    <dbReference type="NCBI Taxonomy" id="35754"/>
    <lineage>
        <taxon>Bacteria</taxon>
        <taxon>Bacillati</taxon>
        <taxon>Actinomycetota</taxon>
        <taxon>Actinomycetes</taxon>
        <taxon>Micromonosporales</taxon>
        <taxon>Micromonosporaceae</taxon>
        <taxon>Dactylosporangium</taxon>
    </lineage>
</organism>
<accession>A0A9Q9IN54</accession>
<proteinExistence type="predicted"/>
<evidence type="ECO:0000313" key="1">
    <source>
        <dbReference type="EMBL" id="UWZ58716.1"/>
    </source>
</evidence>
<dbReference type="EMBL" id="CP073767">
    <property type="protein sequence ID" value="UWZ58716.1"/>
    <property type="molecule type" value="Genomic_DNA"/>
</dbReference>
<sequence length="82" mass="9220">MRATDAIANRRTSVVRDDLREWVAGEISHVCEFVRVEFVLSSSGIRRTDLEPHAGVDQGYPAIERDFHPLDSVARPDSRLAT</sequence>
<keyword evidence="2" id="KW-1185">Reference proteome</keyword>